<evidence type="ECO:0000256" key="1">
    <source>
        <dbReference type="ARBA" id="ARBA00012493"/>
    </source>
</evidence>
<keyword evidence="4" id="KW-1185">Reference proteome</keyword>
<feature type="domain" description="Integrase zinc-binding" evidence="2">
    <location>
        <begin position="81"/>
        <end position="118"/>
    </location>
</feature>
<gene>
    <name evidence="3" type="ORF">Zmor_026447</name>
</gene>
<dbReference type="EC" id="2.7.7.49" evidence="1"/>
<dbReference type="GO" id="GO:0003964">
    <property type="term" value="F:RNA-directed DNA polymerase activity"/>
    <property type="evidence" value="ECO:0007669"/>
    <property type="project" value="UniProtKB-EC"/>
</dbReference>
<dbReference type="Gene3D" id="1.10.340.70">
    <property type="match status" value="1"/>
</dbReference>
<dbReference type="EMBL" id="JALNTZ010000008">
    <property type="protein sequence ID" value="KAJ3643758.1"/>
    <property type="molecule type" value="Genomic_DNA"/>
</dbReference>
<dbReference type="FunFam" id="1.10.340.70:FF:000001">
    <property type="entry name" value="Retrovirus-related Pol polyprotein from transposon gypsy-like Protein"/>
    <property type="match status" value="1"/>
</dbReference>
<evidence type="ECO:0000313" key="4">
    <source>
        <dbReference type="Proteomes" id="UP001168821"/>
    </source>
</evidence>
<name>A0AA38HTX5_9CUCU</name>
<accession>A0AA38HTX5</accession>
<dbReference type="Pfam" id="PF17921">
    <property type="entry name" value="Integrase_H2C2"/>
    <property type="match status" value="1"/>
</dbReference>
<dbReference type="PANTHER" id="PTHR37984:SF5">
    <property type="entry name" value="PROTEIN NYNRIN-LIKE"/>
    <property type="match status" value="1"/>
</dbReference>
<evidence type="ECO:0000259" key="2">
    <source>
        <dbReference type="Pfam" id="PF17921"/>
    </source>
</evidence>
<dbReference type="InterPro" id="IPR050951">
    <property type="entry name" value="Retrovirus_Pol_polyprotein"/>
</dbReference>
<evidence type="ECO:0000313" key="3">
    <source>
        <dbReference type="EMBL" id="KAJ3643758.1"/>
    </source>
</evidence>
<organism evidence="3 4">
    <name type="scientific">Zophobas morio</name>
    <dbReference type="NCBI Taxonomy" id="2755281"/>
    <lineage>
        <taxon>Eukaryota</taxon>
        <taxon>Metazoa</taxon>
        <taxon>Ecdysozoa</taxon>
        <taxon>Arthropoda</taxon>
        <taxon>Hexapoda</taxon>
        <taxon>Insecta</taxon>
        <taxon>Pterygota</taxon>
        <taxon>Neoptera</taxon>
        <taxon>Endopterygota</taxon>
        <taxon>Coleoptera</taxon>
        <taxon>Polyphaga</taxon>
        <taxon>Cucujiformia</taxon>
        <taxon>Tenebrionidae</taxon>
        <taxon>Zophobas</taxon>
    </lineage>
</organism>
<comment type="caution">
    <text evidence="3">The sequence shown here is derived from an EMBL/GenBank/DDBJ whole genome shotgun (WGS) entry which is preliminary data.</text>
</comment>
<reference evidence="3" key="1">
    <citation type="journal article" date="2023" name="G3 (Bethesda)">
        <title>Whole genome assemblies of Zophobas morio and Tenebrio molitor.</title>
        <authorList>
            <person name="Kaur S."/>
            <person name="Stinson S.A."/>
            <person name="diCenzo G.C."/>
        </authorList>
    </citation>
    <scope>NUCLEOTIDE SEQUENCE</scope>
    <source>
        <strain evidence="3">QUZm001</strain>
    </source>
</reference>
<protein>
    <recommendedName>
        <fullName evidence="1">RNA-directed DNA polymerase</fullName>
        <ecNumber evidence="1">2.7.7.49</ecNumber>
    </recommendedName>
</protein>
<sequence>MMNRLQLYRGRKDQEEDKNIGPLLRWKEDGMDQPGWSEISGDSPSFNALWAQWDSLHVENEFLKRAWESPDGRRVTMQLVVPTTKIKEVLQEMHNGSFGAHFGINKTLSKIRERFYWVRSKISTRGPLPAHNIGLPFKRTARDVARPLPVIEEGNKETKKEKLPSVHEMLRPKNEVASGRMKTCYDLMNNLVGFQAGDLVWFYIPRRRNDCFPKLSSDWEGPYTKMRIVHLGRFMKYNRSTVD</sequence>
<dbReference type="PANTHER" id="PTHR37984">
    <property type="entry name" value="PROTEIN CBG26694"/>
    <property type="match status" value="1"/>
</dbReference>
<dbReference type="Proteomes" id="UP001168821">
    <property type="component" value="Unassembled WGS sequence"/>
</dbReference>
<dbReference type="InterPro" id="IPR041588">
    <property type="entry name" value="Integrase_H2C2"/>
</dbReference>
<dbReference type="AlphaFoldDB" id="A0AA38HTX5"/>
<proteinExistence type="predicted"/>